<comment type="subunit">
    <text evidence="9 10">Homohexamer. Organized in a ring with a central cavity.</text>
</comment>
<dbReference type="InterPro" id="IPR054594">
    <property type="entry name" value="Lon_lid"/>
</dbReference>
<dbReference type="InterPro" id="IPR003111">
    <property type="entry name" value="Lon_prtase_N"/>
</dbReference>
<dbReference type="InterPro" id="IPR008268">
    <property type="entry name" value="Peptidase_S16_AS"/>
</dbReference>
<dbReference type="HAMAP" id="MF_01973">
    <property type="entry name" value="lon_bact"/>
    <property type="match status" value="1"/>
</dbReference>
<reference evidence="17 18" key="1">
    <citation type="submission" date="2014-07" db="EMBL/GenBank/DDBJ databases">
        <title>Draft genome of Clostridium sulfidigenes 113A isolated from sediments associated with methane hydrate from Krishna Godavari basin.</title>
        <authorList>
            <person name="Honkalas V.S."/>
            <person name="Dabir A.P."/>
            <person name="Arora P."/>
            <person name="Dhakephalkar P.K."/>
        </authorList>
    </citation>
    <scope>NUCLEOTIDE SEQUENCE [LARGE SCALE GENOMIC DNA]</scope>
    <source>
        <strain evidence="17 18">113A</strain>
    </source>
</reference>
<dbReference type="PRINTS" id="PR00830">
    <property type="entry name" value="ENDOLAPTASE"/>
</dbReference>
<evidence type="ECO:0000256" key="7">
    <source>
        <dbReference type="ARBA" id="ARBA00022840"/>
    </source>
</evidence>
<dbReference type="Gene3D" id="1.20.5.5270">
    <property type="match status" value="1"/>
</dbReference>
<dbReference type="FunFam" id="3.40.50.300:FF:000382">
    <property type="entry name" value="Lon protease homolog 2, peroxisomal"/>
    <property type="match status" value="1"/>
</dbReference>
<dbReference type="EMBL" id="JPMD01000055">
    <property type="protein sequence ID" value="KEZ84870.1"/>
    <property type="molecule type" value="Genomic_DNA"/>
</dbReference>
<gene>
    <name evidence="9" type="primary">lon</name>
    <name evidence="17" type="ORF">IO99_18065</name>
</gene>
<evidence type="ECO:0000313" key="18">
    <source>
        <dbReference type="Proteomes" id="UP000028542"/>
    </source>
</evidence>
<dbReference type="PROSITE" id="PS51786">
    <property type="entry name" value="LON_PROTEOLYTIC"/>
    <property type="match status" value="1"/>
</dbReference>
<dbReference type="InterPro" id="IPR014721">
    <property type="entry name" value="Ribsml_uS5_D2-typ_fold_subgr"/>
</dbReference>
<keyword evidence="5 9" id="KW-0378">Hydrolase</keyword>
<dbReference type="STRING" id="318464.IO99_18065"/>
<evidence type="ECO:0000256" key="13">
    <source>
        <dbReference type="PROSITE-ProRule" id="PRU01122"/>
    </source>
</evidence>
<dbReference type="GO" id="GO:0006515">
    <property type="term" value="P:protein quality control for misfolded or incompletely synthesized proteins"/>
    <property type="evidence" value="ECO:0007669"/>
    <property type="project" value="UniProtKB-UniRule"/>
</dbReference>
<keyword evidence="18" id="KW-1185">Reference proteome</keyword>
<dbReference type="Pfam" id="PF02190">
    <property type="entry name" value="LON_substr_bdg"/>
    <property type="match status" value="1"/>
</dbReference>
<dbReference type="Gene3D" id="2.30.130.40">
    <property type="entry name" value="LON domain-like"/>
    <property type="match status" value="1"/>
</dbReference>
<keyword evidence="6 9" id="KW-0720">Serine protease</keyword>
<feature type="domain" description="Lon proteolytic" evidence="15">
    <location>
        <begin position="590"/>
        <end position="771"/>
    </location>
</feature>
<feature type="active site" evidence="9 11">
    <location>
        <position position="720"/>
    </location>
</feature>
<keyword evidence="3 9" id="KW-0645">Protease</keyword>
<dbReference type="PIRSF" id="PIRSF001174">
    <property type="entry name" value="Lon_proteas"/>
    <property type="match status" value="1"/>
</dbReference>
<dbReference type="InterPro" id="IPR003593">
    <property type="entry name" value="AAA+_ATPase"/>
</dbReference>
<dbReference type="Pfam" id="PF05362">
    <property type="entry name" value="Lon_C"/>
    <property type="match status" value="1"/>
</dbReference>
<dbReference type="GO" id="GO:0005524">
    <property type="term" value="F:ATP binding"/>
    <property type="evidence" value="ECO:0007669"/>
    <property type="project" value="UniProtKB-UniRule"/>
</dbReference>
<proteinExistence type="evidence at transcript level"/>
<comment type="subcellular location">
    <subcellularLocation>
        <location evidence="1 9 10">Cytoplasm</location>
    </subcellularLocation>
</comment>
<dbReference type="GO" id="GO:0016887">
    <property type="term" value="F:ATP hydrolysis activity"/>
    <property type="evidence" value="ECO:0007669"/>
    <property type="project" value="UniProtKB-UniRule"/>
</dbReference>
<dbReference type="SUPFAM" id="SSF88697">
    <property type="entry name" value="PUA domain-like"/>
    <property type="match status" value="1"/>
</dbReference>
<dbReference type="AlphaFoldDB" id="A0A084J7D6"/>
<keyword evidence="4 9" id="KW-0547">Nucleotide-binding</keyword>
<dbReference type="InterPro" id="IPR027543">
    <property type="entry name" value="Lon_bac"/>
</dbReference>
<feature type="active site" evidence="9 11">
    <location>
        <position position="677"/>
    </location>
</feature>
<dbReference type="PROSITE" id="PS51787">
    <property type="entry name" value="LON_N"/>
    <property type="match status" value="1"/>
</dbReference>
<dbReference type="SMART" id="SM00464">
    <property type="entry name" value="LON"/>
    <property type="match status" value="1"/>
</dbReference>
<evidence type="ECO:0000256" key="9">
    <source>
        <dbReference type="HAMAP-Rule" id="MF_01973"/>
    </source>
</evidence>
<dbReference type="GO" id="GO:0004252">
    <property type="term" value="F:serine-type endopeptidase activity"/>
    <property type="evidence" value="ECO:0007669"/>
    <property type="project" value="UniProtKB-UniRule"/>
</dbReference>
<dbReference type="NCBIfam" id="TIGR00763">
    <property type="entry name" value="lon"/>
    <property type="match status" value="1"/>
</dbReference>
<evidence type="ECO:0000256" key="4">
    <source>
        <dbReference type="ARBA" id="ARBA00022741"/>
    </source>
</evidence>
<evidence type="ECO:0000256" key="6">
    <source>
        <dbReference type="ARBA" id="ARBA00022825"/>
    </source>
</evidence>
<name>A0A084J7D6_9CLOT</name>
<dbReference type="RefSeq" id="WP_035135670.1">
    <property type="nucleotide sequence ID" value="NZ_JPMD01000055.1"/>
</dbReference>
<evidence type="ECO:0000256" key="10">
    <source>
        <dbReference type="PIRNR" id="PIRNR001174"/>
    </source>
</evidence>
<dbReference type="InterPro" id="IPR003959">
    <property type="entry name" value="ATPase_AAA_core"/>
</dbReference>
<dbReference type="eggNOG" id="COG0466">
    <property type="taxonomic scope" value="Bacteria"/>
</dbReference>
<feature type="domain" description="Lon N-terminal" evidence="16">
    <location>
        <begin position="8"/>
        <end position="202"/>
    </location>
</feature>
<organism evidence="17 18">
    <name type="scientific">Clostridium sulfidigenes</name>
    <dbReference type="NCBI Taxonomy" id="318464"/>
    <lineage>
        <taxon>Bacteria</taxon>
        <taxon>Bacillati</taxon>
        <taxon>Bacillota</taxon>
        <taxon>Clostridia</taxon>
        <taxon>Eubacteriales</taxon>
        <taxon>Clostridiaceae</taxon>
        <taxon>Clostridium</taxon>
    </lineage>
</organism>
<evidence type="ECO:0000259" key="16">
    <source>
        <dbReference type="PROSITE" id="PS51787"/>
    </source>
</evidence>
<dbReference type="GO" id="GO:0034605">
    <property type="term" value="P:cellular response to heat"/>
    <property type="evidence" value="ECO:0007669"/>
    <property type="project" value="UniProtKB-UniRule"/>
</dbReference>
<dbReference type="SUPFAM" id="SSF54211">
    <property type="entry name" value="Ribosomal protein S5 domain 2-like"/>
    <property type="match status" value="1"/>
</dbReference>
<dbReference type="Proteomes" id="UP000028542">
    <property type="component" value="Unassembled WGS sequence"/>
</dbReference>
<keyword evidence="2 9" id="KW-0963">Cytoplasm</keyword>
<dbReference type="InterPro" id="IPR027417">
    <property type="entry name" value="P-loop_NTPase"/>
</dbReference>
<evidence type="ECO:0000256" key="12">
    <source>
        <dbReference type="PIRSR" id="PIRSR001174-2"/>
    </source>
</evidence>
<keyword evidence="8 9" id="KW-0346">Stress response</keyword>
<feature type="binding site" evidence="9 12">
    <location>
        <begin position="354"/>
        <end position="361"/>
    </location>
    <ligand>
        <name>ATP</name>
        <dbReference type="ChEBI" id="CHEBI:30616"/>
    </ligand>
</feature>
<evidence type="ECO:0000256" key="1">
    <source>
        <dbReference type="ARBA" id="ARBA00004496"/>
    </source>
</evidence>
<evidence type="ECO:0000313" key="17">
    <source>
        <dbReference type="EMBL" id="KEZ84870.1"/>
    </source>
</evidence>
<dbReference type="GO" id="GO:0043565">
    <property type="term" value="F:sequence-specific DNA binding"/>
    <property type="evidence" value="ECO:0007669"/>
    <property type="project" value="UniProtKB-UniRule"/>
</dbReference>
<dbReference type="SMART" id="SM00382">
    <property type="entry name" value="AAA"/>
    <property type="match status" value="1"/>
</dbReference>
<keyword evidence="7 9" id="KW-0067">ATP-binding</keyword>
<dbReference type="CDD" id="cd19500">
    <property type="entry name" value="RecA-like_Lon"/>
    <property type="match status" value="1"/>
</dbReference>
<dbReference type="EC" id="3.4.21.53" evidence="9 10"/>
<comment type="similarity">
    <text evidence="9 10 13 14">Belongs to the peptidase S16 family.</text>
</comment>
<comment type="induction">
    <text evidence="9">By heat shock.</text>
</comment>
<dbReference type="InterPro" id="IPR046336">
    <property type="entry name" value="Lon_prtase_N_sf"/>
</dbReference>
<dbReference type="InterPro" id="IPR008269">
    <property type="entry name" value="Lon_proteolytic"/>
</dbReference>
<dbReference type="PROSITE" id="PS01046">
    <property type="entry name" value="LON_SER"/>
    <property type="match status" value="1"/>
</dbReference>
<evidence type="ECO:0000256" key="11">
    <source>
        <dbReference type="PIRSR" id="PIRSR001174-1"/>
    </source>
</evidence>
<evidence type="ECO:0000256" key="8">
    <source>
        <dbReference type="ARBA" id="ARBA00023016"/>
    </source>
</evidence>
<dbReference type="InterPro" id="IPR020568">
    <property type="entry name" value="Ribosomal_Su5_D2-typ_SF"/>
</dbReference>
<evidence type="ECO:0000256" key="14">
    <source>
        <dbReference type="RuleBase" id="RU000591"/>
    </source>
</evidence>
<dbReference type="SUPFAM" id="SSF52540">
    <property type="entry name" value="P-loop containing nucleoside triphosphate hydrolases"/>
    <property type="match status" value="1"/>
</dbReference>
<dbReference type="Pfam" id="PF22667">
    <property type="entry name" value="Lon_lid"/>
    <property type="match status" value="1"/>
</dbReference>
<protein>
    <recommendedName>
        <fullName evidence="9 10">Lon protease</fullName>
        <ecNumber evidence="9 10">3.4.21.53</ecNumber>
    </recommendedName>
    <alternativeName>
        <fullName evidence="9">ATP-dependent protease La</fullName>
    </alternativeName>
</protein>
<dbReference type="Gene3D" id="1.20.58.1480">
    <property type="match status" value="1"/>
</dbReference>
<dbReference type="GO" id="GO:0004176">
    <property type="term" value="F:ATP-dependent peptidase activity"/>
    <property type="evidence" value="ECO:0007669"/>
    <property type="project" value="UniProtKB-UniRule"/>
</dbReference>
<comment type="caution">
    <text evidence="17">The sequence shown here is derived from an EMBL/GenBank/DDBJ whole genome shotgun (WGS) entry which is preliminary data.</text>
</comment>
<sequence>MENQIMKLPLIPLRGLSIFPHMALNFDIGRKKSIEAINRAMDEDQKIFIISQRESTTENPTEKDIYNVGCVCTIKQFMKLPGNHLRVLVEGEYRAKLVKYLDEDDCISAEVEAVEELDIEDKTESEGYKNSLNDMFINYLELAGEEFKDLIVELEEEEDNSVYCDVISAFLPVKADVKQELLEITSIKERMEKLLVILKKEIEVVKVEKLISNKVKARVSASQKEYYLREQLKVIQEELGEEDEFGREIANYEKKLGQIKLPKDVKTKIEFEINRLKNIGPSSQEGSVIKTYLDTILGMPWNKLTKDNLDLTNARKVLDEEHYGLEDVKERIIEYLAVRKMSKSLKSPIVCLVGPPGVGKTSIAKSVANSLGRKFVRMSLGGVKDEAEIRGHRKTYVGAIPGRIVSALKEVGYKNPVCLLDEIDKVSKDYKGNVEDALLEVLDSEQNKTFRDHYIDVEFDLSKVLFITTANTLDTISRPLLDRMEVIEVSGYTTEEKYEIAKKYLVPKVMKEYSVEDGQIIVNESALRTIIDRYTRESGVRNLERKIASVIRKSITEIIESNKKKITINSLTVKKYLGSELYSYDDLDKEDKIGVVTGLAWTGYGGDTLPVEVAVMDGDGKLQLTGQLGDVMKESAKAGYSYVRAHCDMYGIDKEFYKNKDIHIHIPEGAIPKDGPSAGVTMVTAMVSALSNRKIKYSVAMTGEVTLTGRVLPIGGLKEKSLAAYRMGIKTIIIPKANEKDLKDIPKVIKNRIKFIPVEKIEDVLKNALVGEEKNGN</sequence>
<dbReference type="Pfam" id="PF00004">
    <property type="entry name" value="AAA"/>
    <property type="match status" value="1"/>
</dbReference>
<dbReference type="Gene3D" id="3.30.230.10">
    <property type="match status" value="1"/>
</dbReference>
<evidence type="ECO:0000256" key="2">
    <source>
        <dbReference type="ARBA" id="ARBA00022490"/>
    </source>
</evidence>
<accession>A0A084J7D6</accession>
<evidence type="ECO:0000256" key="5">
    <source>
        <dbReference type="ARBA" id="ARBA00022801"/>
    </source>
</evidence>
<dbReference type="InterPro" id="IPR027065">
    <property type="entry name" value="Lon_Prtase"/>
</dbReference>
<evidence type="ECO:0000256" key="3">
    <source>
        <dbReference type="ARBA" id="ARBA00022670"/>
    </source>
</evidence>
<dbReference type="GO" id="GO:0005737">
    <property type="term" value="C:cytoplasm"/>
    <property type="evidence" value="ECO:0007669"/>
    <property type="project" value="UniProtKB-SubCell"/>
</dbReference>
<dbReference type="InterPro" id="IPR015947">
    <property type="entry name" value="PUA-like_sf"/>
</dbReference>
<dbReference type="PANTHER" id="PTHR10046">
    <property type="entry name" value="ATP DEPENDENT LON PROTEASE FAMILY MEMBER"/>
    <property type="match status" value="1"/>
</dbReference>
<dbReference type="Gene3D" id="3.40.50.300">
    <property type="entry name" value="P-loop containing nucleotide triphosphate hydrolases"/>
    <property type="match status" value="1"/>
</dbReference>
<comment type="catalytic activity">
    <reaction evidence="9 10 13">
        <text>Hydrolysis of proteins in presence of ATP.</text>
        <dbReference type="EC" id="3.4.21.53"/>
    </reaction>
</comment>
<comment type="function">
    <text evidence="9">ATP-dependent serine protease that mediates the selective degradation of mutant and abnormal proteins as well as certain short-lived regulatory proteins. Required for cellular homeostasis and for survival from DNA damage and developmental changes induced by stress. Degrades polypeptides processively to yield small peptide fragments that are 5 to 10 amino acids long. Binds to DNA in a double-stranded, site-specific manner.</text>
</comment>
<dbReference type="InterPro" id="IPR004815">
    <property type="entry name" value="Lon_bac/euk-typ"/>
</dbReference>
<evidence type="ECO:0000259" key="15">
    <source>
        <dbReference type="PROSITE" id="PS51786"/>
    </source>
</evidence>
<dbReference type="Gene3D" id="1.10.8.60">
    <property type="match status" value="1"/>
</dbReference>